<proteinExistence type="predicted"/>
<gene>
    <name evidence="2" type="ORF">ERW49_19180</name>
</gene>
<name>A0A4Q5K3X5_9GAMM</name>
<evidence type="ECO:0000256" key="1">
    <source>
        <dbReference type="SAM" id="Coils"/>
    </source>
</evidence>
<comment type="caution">
    <text evidence="2">The sequence shown here is derived from an EMBL/GenBank/DDBJ whole genome shotgun (WGS) entry which is preliminary data.</text>
</comment>
<feature type="coiled-coil region" evidence="1">
    <location>
        <begin position="221"/>
        <end position="290"/>
    </location>
</feature>
<accession>A0A4Q5K3X5</accession>
<dbReference type="RefSeq" id="WP_130088440.1">
    <property type="nucleotide sequence ID" value="NZ_SEZJ01000048.1"/>
</dbReference>
<organism evidence="2 3">
    <name type="scientific">Aliivibrio finisterrensis</name>
    <dbReference type="NCBI Taxonomy" id="511998"/>
    <lineage>
        <taxon>Bacteria</taxon>
        <taxon>Pseudomonadati</taxon>
        <taxon>Pseudomonadota</taxon>
        <taxon>Gammaproteobacteria</taxon>
        <taxon>Vibrionales</taxon>
        <taxon>Vibrionaceae</taxon>
        <taxon>Aliivibrio</taxon>
    </lineage>
</organism>
<reference evidence="2 3" key="1">
    <citation type="submission" date="2019-02" db="EMBL/GenBank/DDBJ databases">
        <title>Genome sequences of Aliivibrio finisterrensis strains from farmed Atlantic salmon.</title>
        <authorList>
            <person name="Bowman J.P."/>
        </authorList>
    </citation>
    <scope>NUCLEOTIDE SEQUENCE [LARGE SCALE GENOMIC DNA]</scope>
    <source>
        <strain evidence="2 3">A32</strain>
    </source>
</reference>
<feature type="coiled-coil region" evidence="1">
    <location>
        <begin position="370"/>
        <end position="397"/>
    </location>
</feature>
<sequence length="409" mass="47192">MSNILMTRAFDAQSNIINISDVVSGKACSCFCLDCGGSLSAKKGKILSHHFAHISELTNETICNWQPETEIHIIAKEIIARDKYLYIQIGTINPKTIKIVFEEVLSEQRDGNRIPDIIGFIAGEAINIEIAVTHFCDHMKITEMKRMNKNCLEIDLSGFHILGDTVTTENVRNELNTASSKWLSISPFGDISNRVHNHNRLEMQNLHKDFLLEKKKHQADIEDMKYKISKKIERNKALKRESEKLISETEIARNYLIKLKYDVPELENFIAQSKELINQLNDFKREKEEQIRWYANSKSTLAEERKINETKSAELLNVSEKQKKKEELLAKKDSELEFKSKKLDISMKKLDLAIEERSKEIAEHQFIALCKSKENEIKEIDTRVAKAKKEFLEVKRRLGSFVKMGHIAT</sequence>
<dbReference type="Proteomes" id="UP000293465">
    <property type="component" value="Unassembled WGS sequence"/>
</dbReference>
<evidence type="ECO:0000313" key="3">
    <source>
        <dbReference type="Proteomes" id="UP000293465"/>
    </source>
</evidence>
<dbReference type="EMBL" id="SEZJ01000048">
    <property type="protein sequence ID" value="RYU39453.1"/>
    <property type="molecule type" value="Genomic_DNA"/>
</dbReference>
<dbReference type="OrthoDB" id="9134102at2"/>
<protein>
    <recommendedName>
        <fullName evidence="4">Competence protein</fullName>
    </recommendedName>
</protein>
<keyword evidence="1" id="KW-0175">Coiled coil</keyword>
<evidence type="ECO:0008006" key="4">
    <source>
        <dbReference type="Google" id="ProtNLM"/>
    </source>
</evidence>
<evidence type="ECO:0000313" key="2">
    <source>
        <dbReference type="EMBL" id="RYU39453.1"/>
    </source>
</evidence>
<dbReference type="AlphaFoldDB" id="A0A4Q5K3X5"/>
<dbReference type="GeneID" id="56277176"/>